<evidence type="ECO:0000313" key="6">
    <source>
        <dbReference type="Proteomes" id="UP000069241"/>
    </source>
</evidence>
<comment type="similarity">
    <text evidence="3">Belongs to the HAD-like hydrolase superfamily. CbbY/CbbZ/Gph/YieH family.</text>
</comment>
<evidence type="ECO:0000256" key="2">
    <source>
        <dbReference type="ARBA" id="ARBA00004818"/>
    </source>
</evidence>
<dbReference type="Gene3D" id="3.40.50.1000">
    <property type="entry name" value="HAD superfamily/HAD-like"/>
    <property type="match status" value="1"/>
</dbReference>
<dbReference type="AlphaFoldDB" id="A0A0X8JJK7"/>
<dbReference type="InterPro" id="IPR006439">
    <property type="entry name" value="HAD-SF_hydro_IA"/>
</dbReference>
<dbReference type="PANTHER" id="PTHR43434">
    <property type="entry name" value="PHOSPHOGLYCOLATE PHOSPHATASE"/>
    <property type="match status" value="1"/>
</dbReference>
<dbReference type="Pfam" id="PF13419">
    <property type="entry name" value="HAD_2"/>
    <property type="match status" value="1"/>
</dbReference>
<evidence type="ECO:0000313" key="5">
    <source>
        <dbReference type="EMBL" id="AMD89980.1"/>
    </source>
</evidence>
<dbReference type="Gene3D" id="1.10.150.240">
    <property type="entry name" value="Putative phosphatase, domain 2"/>
    <property type="match status" value="1"/>
</dbReference>
<proteinExistence type="inferred from homology"/>
<dbReference type="STRING" id="44742.AXF13_07535"/>
<accession>A0A0X8JJK7</accession>
<dbReference type="InterPro" id="IPR036412">
    <property type="entry name" value="HAD-like_sf"/>
</dbReference>
<dbReference type="GO" id="GO:0006281">
    <property type="term" value="P:DNA repair"/>
    <property type="evidence" value="ECO:0007669"/>
    <property type="project" value="TreeGrafter"/>
</dbReference>
<dbReference type="InterPro" id="IPR050155">
    <property type="entry name" value="HAD-like_hydrolase_sf"/>
</dbReference>
<dbReference type="SFLD" id="SFLDS00003">
    <property type="entry name" value="Haloacid_Dehalogenase"/>
    <property type="match status" value="1"/>
</dbReference>
<evidence type="ECO:0000256" key="1">
    <source>
        <dbReference type="ARBA" id="ARBA00000830"/>
    </source>
</evidence>
<dbReference type="PANTHER" id="PTHR43434:SF1">
    <property type="entry name" value="PHOSPHOGLYCOLATE PHOSPHATASE"/>
    <property type="match status" value="1"/>
</dbReference>
<dbReference type="EC" id="3.1.3.18" evidence="4"/>
<comment type="pathway">
    <text evidence="2">Organic acid metabolism; glycolate biosynthesis; glycolate from 2-phosphoglycolate: step 1/1.</text>
</comment>
<evidence type="ECO:0000256" key="4">
    <source>
        <dbReference type="ARBA" id="ARBA00013078"/>
    </source>
</evidence>
<dbReference type="PRINTS" id="PR00413">
    <property type="entry name" value="HADHALOGNASE"/>
</dbReference>
<dbReference type="EMBL" id="CP014229">
    <property type="protein sequence ID" value="AMD89980.1"/>
    <property type="molecule type" value="Genomic_DNA"/>
</dbReference>
<name>A0A0X8JJK7_9BACT</name>
<sequence>MKAFIFDLDGTLLDTLEDIGQACNAVLAAHGYPTHPLAAYRRMVGNGFGRLVRSALPPAALQALTPEALTPLVDEARAWYGRHMREHTHPYAGMPEALTELARRGLTLAVLSNKPDDFTRTLINHYFPQIPFAEVRGGRSDTPLKPDPAGPRAILAALALEAGQCFYVGDSDVDMLTARNADMVSVGVGWGFRGLEEVRAAGARHLVDTPAQLPELVPCNT</sequence>
<dbReference type="InterPro" id="IPR023214">
    <property type="entry name" value="HAD_sf"/>
</dbReference>
<dbReference type="GO" id="GO:0005829">
    <property type="term" value="C:cytosol"/>
    <property type="evidence" value="ECO:0007669"/>
    <property type="project" value="TreeGrafter"/>
</dbReference>
<dbReference type="RefSeq" id="WP_062252274.1">
    <property type="nucleotide sequence ID" value="NZ_CP014229.1"/>
</dbReference>
<keyword evidence="6" id="KW-1185">Reference proteome</keyword>
<comment type="catalytic activity">
    <reaction evidence="1">
        <text>2-phosphoglycolate + H2O = glycolate + phosphate</text>
        <dbReference type="Rhea" id="RHEA:14369"/>
        <dbReference type="ChEBI" id="CHEBI:15377"/>
        <dbReference type="ChEBI" id="CHEBI:29805"/>
        <dbReference type="ChEBI" id="CHEBI:43474"/>
        <dbReference type="ChEBI" id="CHEBI:58033"/>
        <dbReference type="EC" id="3.1.3.18"/>
    </reaction>
</comment>
<dbReference type="InterPro" id="IPR041492">
    <property type="entry name" value="HAD_2"/>
</dbReference>
<dbReference type="SFLD" id="SFLDG01129">
    <property type="entry name" value="C1.5:_HAD__Beta-PGM__Phosphata"/>
    <property type="match status" value="1"/>
</dbReference>
<dbReference type="InterPro" id="IPR023198">
    <property type="entry name" value="PGP-like_dom2"/>
</dbReference>
<dbReference type="KEGG" id="dfi:AXF13_07535"/>
<dbReference type="SUPFAM" id="SSF56784">
    <property type="entry name" value="HAD-like"/>
    <property type="match status" value="1"/>
</dbReference>
<protein>
    <recommendedName>
        <fullName evidence="4">phosphoglycolate phosphatase</fullName>
        <ecNumber evidence="4">3.1.3.18</ecNumber>
    </recommendedName>
</protein>
<reference evidence="6" key="1">
    <citation type="submission" date="2016-02" db="EMBL/GenBank/DDBJ databases">
        <authorList>
            <person name="Holder M.E."/>
            <person name="Ajami N.J."/>
            <person name="Petrosino J.F."/>
        </authorList>
    </citation>
    <scope>NUCLEOTIDE SEQUENCE [LARGE SCALE GENOMIC DNA]</scope>
    <source>
        <strain evidence="6">CCUG 45958</strain>
    </source>
</reference>
<gene>
    <name evidence="5" type="ORF">AXF13_07535</name>
</gene>
<dbReference type="Proteomes" id="UP000069241">
    <property type="component" value="Chromosome"/>
</dbReference>
<organism evidence="5 6">
    <name type="scientific">Desulfovibrio fairfieldensis</name>
    <dbReference type="NCBI Taxonomy" id="44742"/>
    <lineage>
        <taxon>Bacteria</taxon>
        <taxon>Pseudomonadati</taxon>
        <taxon>Thermodesulfobacteriota</taxon>
        <taxon>Desulfovibrionia</taxon>
        <taxon>Desulfovibrionales</taxon>
        <taxon>Desulfovibrionaceae</taxon>
        <taxon>Desulfovibrio</taxon>
    </lineage>
</organism>
<evidence type="ECO:0000256" key="3">
    <source>
        <dbReference type="ARBA" id="ARBA00006171"/>
    </source>
</evidence>
<dbReference type="GO" id="GO:0008967">
    <property type="term" value="F:phosphoglycolate phosphatase activity"/>
    <property type="evidence" value="ECO:0007669"/>
    <property type="project" value="UniProtKB-EC"/>
</dbReference>